<reference evidence="1" key="1">
    <citation type="submission" date="2022-08" db="UniProtKB">
        <authorList>
            <consortium name="EnsemblMetazoa"/>
        </authorList>
    </citation>
    <scope>IDENTIFICATION</scope>
    <source>
        <strain evidence="1">EBRO</strain>
    </source>
</reference>
<protein>
    <submittedName>
        <fullName evidence="1">Uncharacterized protein</fullName>
    </submittedName>
</protein>
<proteinExistence type="predicted"/>
<name>A0A182JBA3_ANOAO</name>
<organism evidence="1">
    <name type="scientific">Anopheles atroparvus</name>
    <name type="common">European mosquito</name>
    <dbReference type="NCBI Taxonomy" id="41427"/>
    <lineage>
        <taxon>Eukaryota</taxon>
        <taxon>Metazoa</taxon>
        <taxon>Ecdysozoa</taxon>
        <taxon>Arthropoda</taxon>
        <taxon>Hexapoda</taxon>
        <taxon>Insecta</taxon>
        <taxon>Pterygota</taxon>
        <taxon>Neoptera</taxon>
        <taxon>Endopterygota</taxon>
        <taxon>Diptera</taxon>
        <taxon>Nematocera</taxon>
        <taxon>Culicoidea</taxon>
        <taxon>Culicidae</taxon>
        <taxon>Anophelinae</taxon>
        <taxon>Anopheles</taxon>
    </lineage>
</organism>
<accession>A0A182JBA3</accession>
<evidence type="ECO:0000313" key="1">
    <source>
        <dbReference type="EnsemblMetazoa" id="AATE014863-PA.1"/>
    </source>
</evidence>
<dbReference type="VEuPathDB" id="VectorBase:AATE014863"/>
<sequence length="325" mass="35988">MTWIAFHQILEFAEFIGSEVTAWSGVFANVVSTVSTLRLGEAHRSDENSSFENTSTSHRLRLLSTPTSCTVTYWPISGRAQVKDFVVPSSTVPGYQAHSGLRCRSVLLLPTRISRSWSGWWPQQPRVVMRTTRTASGVSRSTRHQGDTSFCVSEHSCPSGFWFPGLPSLANPAGPERVAEDWFTGPVLPDTPKPQKFVRLYPWLLADTQPTPCKVCHCGRGAVRWSRGNCYSTATWYGLQTSEAPICNRPIPPPDSTAPATRTRLIWYTVLPSAGGTGFYVQRAAKLDRCNLWLDVTAVENTAENAPAKNGIFQAVRSRRAARDI</sequence>
<dbReference type="EnsemblMetazoa" id="AATE014863-RA">
    <property type="protein sequence ID" value="AATE014863-PA.1"/>
    <property type="gene ID" value="AATE014863"/>
</dbReference>
<dbReference type="AlphaFoldDB" id="A0A182JBA3"/>